<dbReference type="AlphaFoldDB" id="A0A0E9U4D6"/>
<organism evidence="1">
    <name type="scientific">Anguilla anguilla</name>
    <name type="common">European freshwater eel</name>
    <name type="synonym">Muraena anguilla</name>
    <dbReference type="NCBI Taxonomy" id="7936"/>
    <lineage>
        <taxon>Eukaryota</taxon>
        <taxon>Metazoa</taxon>
        <taxon>Chordata</taxon>
        <taxon>Craniata</taxon>
        <taxon>Vertebrata</taxon>
        <taxon>Euteleostomi</taxon>
        <taxon>Actinopterygii</taxon>
        <taxon>Neopterygii</taxon>
        <taxon>Teleostei</taxon>
        <taxon>Anguilliformes</taxon>
        <taxon>Anguillidae</taxon>
        <taxon>Anguilla</taxon>
    </lineage>
</organism>
<reference evidence="1" key="2">
    <citation type="journal article" date="2015" name="Fish Shellfish Immunol.">
        <title>Early steps in the European eel (Anguilla anguilla)-Vibrio vulnificus interaction in the gills: Role of the RtxA13 toxin.</title>
        <authorList>
            <person name="Callol A."/>
            <person name="Pajuelo D."/>
            <person name="Ebbesson L."/>
            <person name="Teles M."/>
            <person name="MacKenzie S."/>
            <person name="Amaro C."/>
        </authorList>
    </citation>
    <scope>NUCLEOTIDE SEQUENCE</scope>
</reference>
<reference evidence="1" key="1">
    <citation type="submission" date="2014-11" db="EMBL/GenBank/DDBJ databases">
        <authorList>
            <person name="Amaro Gonzalez C."/>
        </authorList>
    </citation>
    <scope>NUCLEOTIDE SEQUENCE</scope>
</reference>
<sequence>MIPTVPKAQFSKQMEKFYRSKSFDYATCCLPTKSPVGTLNLTHLLSLTQ</sequence>
<name>A0A0E9U4D6_ANGAN</name>
<proteinExistence type="predicted"/>
<accession>A0A0E9U4D6</accession>
<dbReference type="EMBL" id="GBXM01048542">
    <property type="protein sequence ID" value="JAH60035.1"/>
    <property type="molecule type" value="Transcribed_RNA"/>
</dbReference>
<protein>
    <submittedName>
        <fullName evidence="1">Uncharacterized protein</fullName>
    </submittedName>
</protein>
<evidence type="ECO:0000313" key="1">
    <source>
        <dbReference type="EMBL" id="JAH60035.1"/>
    </source>
</evidence>